<dbReference type="Gramene" id="KOM52617">
    <property type="protein sequence ID" value="KOM52617"/>
    <property type="gene ID" value="LR48_Vigan09g127600"/>
</dbReference>
<organism evidence="1 2">
    <name type="scientific">Phaseolus angularis</name>
    <name type="common">Azuki bean</name>
    <name type="synonym">Vigna angularis</name>
    <dbReference type="NCBI Taxonomy" id="3914"/>
    <lineage>
        <taxon>Eukaryota</taxon>
        <taxon>Viridiplantae</taxon>
        <taxon>Streptophyta</taxon>
        <taxon>Embryophyta</taxon>
        <taxon>Tracheophyta</taxon>
        <taxon>Spermatophyta</taxon>
        <taxon>Magnoliopsida</taxon>
        <taxon>eudicotyledons</taxon>
        <taxon>Gunneridae</taxon>
        <taxon>Pentapetalae</taxon>
        <taxon>rosids</taxon>
        <taxon>fabids</taxon>
        <taxon>Fabales</taxon>
        <taxon>Fabaceae</taxon>
        <taxon>Papilionoideae</taxon>
        <taxon>50 kb inversion clade</taxon>
        <taxon>NPAAA clade</taxon>
        <taxon>indigoferoid/millettioid clade</taxon>
        <taxon>Phaseoleae</taxon>
        <taxon>Vigna</taxon>
    </lineage>
</organism>
<gene>
    <name evidence="1" type="ORF">LR48_Vigan09g127600</name>
</gene>
<sequence length="68" mass="7851">MKKARWTSLRRGSVATVEDDCVIQLCVSAIWVDGNWRMKKLHDDVAQRRKELAIRFRDACDRAFGTVA</sequence>
<reference evidence="2" key="1">
    <citation type="journal article" date="2015" name="Proc. Natl. Acad. Sci. U.S.A.">
        <title>Genome sequencing of adzuki bean (Vigna angularis) provides insight into high starch and low fat accumulation and domestication.</title>
        <authorList>
            <person name="Yang K."/>
            <person name="Tian Z."/>
            <person name="Chen C."/>
            <person name="Luo L."/>
            <person name="Zhao B."/>
            <person name="Wang Z."/>
            <person name="Yu L."/>
            <person name="Li Y."/>
            <person name="Sun Y."/>
            <person name="Li W."/>
            <person name="Chen Y."/>
            <person name="Li Y."/>
            <person name="Zhang Y."/>
            <person name="Ai D."/>
            <person name="Zhao J."/>
            <person name="Shang C."/>
            <person name="Ma Y."/>
            <person name="Wu B."/>
            <person name="Wang M."/>
            <person name="Gao L."/>
            <person name="Sun D."/>
            <person name="Zhang P."/>
            <person name="Guo F."/>
            <person name="Wang W."/>
            <person name="Li Y."/>
            <person name="Wang J."/>
            <person name="Varshney R.K."/>
            <person name="Wang J."/>
            <person name="Ling H.Q."/>
            <person name="Wan P."/>
        </authorList>
    </citation>
    <scope>NUCLEOTIDE SEQUENCE</scope>
    <source>
        <strain evidence="2">cv. Jingnong 6</strain>
    </source>
</reference>
<proteinExistence type="predicted"/>
<dbReference type="EMBL" id="CM003379">
    <property type="protein sequence ID" value="KOM52617.1"/>
    <property type="molecule type" value="Genomic_DNA"/>
</dbReference>
<protein>
    <submittedName>
        <fullName evidence="1">Uncharacterized protein</fullName>
    </submittedName>
</protein>
<evidence type="ECO:0000313" key="2">
    <source>
        <dbReference type="Proteomes" id="UP000053144"/>
    </source>
</evidence>
<name>A0A0L9VCH4_PHAAN</name>
<evidence type="ECO:0000313" key="1">
    <source>
        <dbReference type="EMBL" id="KOM52617.1"/>
    </source>
</evidence>
<dbReference type="AlphaFoldDB" id="A0A0L9VCH4"/>
<dbReference type="Proteomes" id="UP000053144">
    <property type="component" value="Chromosome 9"/>
</dbReference>
<accession>A0A0L9VCH4</accession>